<feature type="transmembrane region" description="Helical" evidence="1">
    <location>
        <begin position="86"/>
        <end position="104"/>
    </location>
</feature>
<keyword evidence="1" id="KW-0812">Transmembrane</keyword>
<feature type="transmembrane region" description="Helical" evidence="1">
    <location>
        <begin position="124"/>
        <end position="142"/>
    </location>
</feature>
<comment type="caution">
    <text evidence="2">The sequence shown here is derived from an EMBL/GenBank/DDBJ whole genome shotgun (WGS) entry which is preliminary data.</text>
</comment>
<dbReference type="AlphaFoldDB" id="A0A9R1WDK8"/>
<dbReference type="EMBL" id="NBSK02000002">
    <property type="protein sequence ID" value="KAJ0221789.1"/>
    <property type="molecule type" value="Genomic_DNA"/>
</dbReference>
<keyword evidence="1" id="KW-1133">Transmembrane helix</keyword>
<gene>
    <name evidence="2" type="ORF">LSAT_V11C200055000</name>
</gene>
<keyword evidence="3" id="KW-1185">Reference proteome</keyword>
<name>A0A9R1WDK8_LACSA</name>
<evidence type="ECO:0000313" key="2">
    <source>
        <dbReference type="EMBL" id="KAJ0221789.1"/>
    </source>
</evidence>
<proteinExistence type="predicted"/>
<accession>A0A9R1WDK8</accession>
<organism evidence="2 3">
    <name type="scientific">Lactuca sativa</name>
    <name type="common">Garden lettuce</name>
    <dbReference type="NCBI Taxonomy" id="4236"/>
    <lineage>
        <taxon>Eukaryota</taxon>
        <taxon>Viridiplantae</taxon>
        <taxon>Streptophyta</taxon>
        <taxon>Embryophyta</taxon>
        <taxon>Tracheophyta</taxon>
        <taxon>Spermatophyta</taxon>
        <taxon>Magnoliopsida</taxon>
        <taxon>eudicotyledons</taxon>
        <taxon>Gunneridae</taxon>
        <taxon>Pentapetalae</taxon>
        <taxon>asterids</taxon>
        <taxon>campanulids</taxon>
        <taxon>Asterales</taxon>
        <taxon>Asteraceae</taxon>
        <taxon>Cichorioideae</taxon>
        <taxon>Cichorieae</taxon>
        <taxon>Lactucinae</taxon>
        <taxon>Lactuca</taxon>
    </lineage>
</organism>
<protein>
    <submittedName>
        <fullName evidence="2">Uncharacterized protein</fullName>
    </submittedName>
</protein>
<dbReference type="Proteomes" id="UP000235145">
    <property type="component" value="Unassembled WGS sequence"/>
</dbReference>
<evidence type="ECO:0000313" key="3">
    <source>
        <dbReference type="Proteomes" id="UP000235145"/>
    </source>
</evidence>
<keyword evidence="1" id="KW-0472">Membrane</keyword>
<evidence type="ECO:0000256" key="1">
    <source>
        <dbReference type="SAM" id="Phobius"/>
    </source>
</evidence>
<reference evidence="2 3" key="1">
    <citation type="journal article" date="2017" name="Nat. Commun.">
        <title>Genome assembly with in vitro proximity ligation data and whole-genome triplication in lettuce.</title>
        <authorList>
            <person name="Reyes-Chin-Wo S."/>
            <person name="Wang Z."/>
            <person name="Yang X."/>
            <person name="Kozik A."/>
            <person name="Arikit S."/>
            <person name="Song C."/>
            <person name="Xia L."/>
            <person name="Froenicke L."/>
            <person name="Lavelle D.O."/>
            <person name="Truco M.J."/>
            <person name="Xia R."/>
            <person name="Zhu S."/>
            <person name="Xu C."/>
            <person name="Xu H."/>
            <person name="Xu X."/>
            <person name="Cox K."/>
            <person name="Korf I."/>
            <person name="Meyers B.C."/>
            <person name="Michelmore R.W."/>
        </authorList>
    </citation>
    <scope>NUCLEOTIDE SEQUENCE [LARGE SCALE GENOMIC DNA]</scope>
    <source>
        <strain evidence="3">cv. Salinas</strain>
        <tissue evidence="2">Seedlings</tissue>
    </source>
</reference>
<sequence>MCCDLNHPYRYILPSFLFKSSKLMTSFSYNDHEESFTKLPIYLYNIQHTNPHSYTYIETNVLDRFELCLVTIRCVVICVVQNIKDINAFLGCMLLVIFIGSVRIRGEYLIAMFVGVAMDENNSIMPIAFGIRVMLTLVPGSLRG</sequence>